<protein>
    <submittedName>
        <fullName evidence="2">Zinc ribbon domain-containing protein</fullName>
    </submittedName>
</protein>
<comment type="caution">
    <text evidence="2">The sequence shown here is derived from an EMBL/GenBank/DDBJ whole genome shotgun (WGS) entry which is preliminary data.</text>
</comment>
<reference evidence="2" key="1">
    <citation type="submission" date="2020-09" db="EMBL/GenBank/DDBJ databases">
        <title>Nocardioides sp. strain MJB4 16S ribosomal RNA gene Genome sequencing and assembly.</title>
        <authorList>
            <person name="Kim I."/>
        </authorList>
    </citation>
    <scope>NUCLEOTIDE SEQUENCE</scope>
    <source>
        <strain evidence="2">MJB4</strain>
    </source>
</reference>
<proteinExistence type="predicted"/>
<dbReference type="EMBL" id="JACYXZ010000004">
    <property type="protein sequence ID" value="MBD8870721.1"/>
    <property type="molecule type" value="Genomic_DNA"/>
</dbReference>
<evidence type="ECO:0000313" key="3">
    <source>
        <dbReference type="Proteomes" id="UP000616839"/>
    </source>
</evidence>
<feature type="transmembrane region" description="Helical" evidence="1">
    <location>
        <begin position="62"/>
        <end position="86"/>
    </location>
</feature>
<accession>A0A927Q3L9</accession>
<keyword evidence="3" id="KW-1185">Reference proteome</keyword>
<organism evidence="2 3">
    <name type="scientific">Nocardioides donggukensis</name>
    <dbReference type="NCBI Taxonomy" id="2774019"/>
    <lineage>
        <taxon>Bacteria</taxon>
        <taxon>Bacillati</taxon>
        <taxon>Actinomycetota</taxon>
        <taxon>Actinomycetes</taxon>
        <taxon>Propionibacteriales</taxon>
        <taxon>Nocardioidaceae</taxon>
        <taxon>Nocardioides</taxon>
    </lineage>
</organism>
<keyword evidence="1" id="KW-0472">Membrane</keyword>
<sequence>MVANPGYADQRSKRLVLRVVGVVAMTIALALTTIALLDFFTFDSGFADPFSDEAMSAEPTKFWMFFLALPFFVAGAACLQAGFLGAASRFAAGETMPVARDSMEYLTRGQGLGNLGRAEPADGPYCRGCGTRNDTDARFCDGCGQGLA</sequence>
<evidence type="ECO:0000256" key="1">
    <source>
        <dbReference type="SAM" id="Phobius"/>
    </source>
</evidence>
<dbReference type="AlphaFoldDB" id="A0A927Q3L9"/>
<keyword evidence="1" id="KW-0812">Transmembrane</keyword>
<gene>
    <name evidence="2" type="ORF">IE331_13895</name>
</gene>
<name>A0A927Q3L9_9ACTN</name>
<keyword evidence="1" id="KW-1133">Transmembrane helix</keyword>
<evidence type="ECO:0000313" key="2">
    <source>
        <dbReference type="EMBL" id="MBD8870721.1"/>
    </source>
</evidence>
<dbReference type="RefSeq" id="WP_192144068.1">
    <property type="nucleotide sequence ID" value="NZ_JACYXZ010000004.1"/>
</dbReference>
<feature type="transmembrane region" description="Helical" evidence="1">
    <location>
        <begin position="15"/>
        <end position="42"/>
    </location>
</feature>
<dbReference type="Proteomes" id="UP000616839">
    <property type="component" value="Unassembled WGS sequence"/>
</dbReference>